<evidence type="ECO:0000313" key="10">
    <source>
        <dbReference type="Proteomes" id="UP000596742"/>
    </source>
</evidence>
<dbReference type="EMBL" id="UYJE01000867">
    <property type="protein sequence ID" value="VDH97198.1"/>
    <property type="molecule type" value="Genomic_DNA"/>
</dbReference>
<name>A0A8B6BYV7_MYTGA</name>
<gene>
    <name evidence="9" type="ORF">MGAL_10B093910</name>
</gene>
<dbReference type="OrthoDB" id="1647768at2759"/>
<keyword evidence="4" id="KW-0238">DNA-binding</keyword>
<dbReference type="SUPFAM" id="SSF56349">
    <property type="entry name" value="DNA breaking-rejoining enzymes"/>
    <property type="match status" value="1"/>
</dbReference>
<sequence length="327" mass="36614">MTSSSDYKRKNSLFETFLCFLEKSPKKPSLATCGPNDVRNFLVWKDKFGKTTVHDINCQYLGLKGMFECSCPNRLASATVEGLINQLVNLFDDKGLGRTWCDVERKGNPAVSPVIKEDQAWFKLQYFAGDRASDLSIVVAQEVKFLKDGSGFVFQHTFGKTLRGKKGRSNSFVIKRCDDNVVCPVKGLLDFVQFAHSCNVDLTKGYLFRVVSESGRVLEKPVSYSVVYERLRYYLSTLGIYEGETPHSFRSGCTVTMALSDSASNVDEVMNHVGWFGKASAEYYGRVNTLIDSEIVASNLAASVSQAENIELQYREKADFSGLKRVF</sequence>
<comment type="similarity">
    <text evidence="2">Belongs to the plant homeotic and developmental regulators ALOG protein family.</text>
</comment>
<evidence type="ECO:0000256" key="1">
    <source>
        <dbReference type="ARBA" id="ARBA00004123"/>
    </source>
</evidence>
<feature type="domain" description="ALOG" evidence="8">
    <location>
        <begin position="5"/>
        <end position="96"/>
    </location>
</feature>
<proteinExistence type="inferred from homology"/>
<evidence type="ECO:0000256" key="5">
    <source>
        <dbReference type="ARBA" id="ARBA00023163"/>
    </source>
</evidence>
<keyword evidence="3" id="KW-0805">Transcription regulation</keyword>
<dbReference type="GO" id="GO:0006310">
    <property type="term" value="P:DNA recombination"/>
    <property type="evidence" value="ECO:0007669"/>
    <property type="project" value="UniProtKB-KW"/>
</dbReference>
<accession>A0A8B6BYV7</accession>
<dbReference type="InterPro" id="IPR006936">
    <property type="entry name" value="ALOG_dom"/>
</dbReference>
<evidence type="ECO:0000313" key="9">
    <source>
        <dbReference type="EMBL" id="VDH97198.1"/>
    </source>
</evidence>
<dbReference type="AlphaFoldDB" id="A0A8B6BYV7"/>
<evidence type="ECO:0000256" key="3">
    <source>
        <dbReference type="ARBA" id="ARBA00023015"/>
    </source>
</evidence>
<evidence type="ECO:0000256" key="4">
    <source>
        <dbReference type="ARBA" id="ARBA00023125"/>
    </source>
</evidence>
<dbReference type="GO" id="GO:0003677">
    <property type="term" value="F:DNA binding"/>
    <property type="evidence" value="ECO:0007669"/>
    <property type="project" value="UniProtKB-KW"/>
</dbReference>
<organism evidence="9 10">
    <name type="scientific">Mytilus galloprovincialis</name>
    <name type="common">Mediterranean mussel</name>
    <dbReference type="NCBI Taxonomy" id="29158"/>
    <lineage>
        <taxon>Eukaryota</taxon>
        <taxon>Metazoa</taxon>
        <taxon>Spiralia</taxon>
        <taxon>Lophotrochozoa</taxon>
        <taxon>Mollusca</taxon>
        <taxon>Bivalvia</taxon>
        <taxon>Autobranchia</taxon>
        <taxon>Pteriomorphia</taxon>
        <taxon>Mytilida</taxon>
        <taxon>Mytiloidea</taxon>
        <taxon>Mytilidae</taxon>
        <taxon>Mytilinae</taxon>
        <taxon>Mytilus</taxon>
    </lineage>
</organism>
<dbReference type="GO" id="GO:0015074">
    <property type="term" value="P:DNA integration"/>
    <property type="evidence" value="ECO:0007669"/>
    <property type="project" value="InterPro"/>
</dbReference>
<protein>
    <recommendedName>
        <fullName evidence="8">ALOG domain-containing protein</fullName>
    </recommendedName>
</protein>
<dbReference type="GO" id="GO:0009299">
    <property type="term" value="P:mRNA transcription"/>
    <property type="evidence" value="ECO:0007669"/>
    <property type="project" value="TreeGrafter"/>
</dbReference>
<dbReference type="PANTHER" id="PTHR31165">
    <property type="entry name" value="PROTEIN G1-LIKE2"/>
    <property type="match status" value="1"/>
</dbReference>
<dbReference type="GO" id="GO:0005634">
    <property type="term" value="C:nucleus"/>
    <property type="evidence" value="ECO:0007669"/>
    <property type="project" value="UniProtKB-SubCell"/>
</dbReference>
<comment type="subcellular location">
    <subcellularLocation>
        <location evidence="1">Nucleus</location>
    </subcellularLocation>
</comment>
<dbReference type="InterPro" id="IPR011010">
    <property type="entry name" value="DNA_brk_join_enz"/>
</dbReference>
<dbReference type="PANTHER" id="PTHR31165:SF2">
    <property type="entry name" value="ALOG DOMAIN-CONTAINING PROTEIN"/>
    <property type="match status" value="1"/>
</dbReference>
<dbReference type="Pfam" id="PF04852">
    <property type="entry name" value="ALOG_dom"/>
    <property type="match status" value="1"/>
</dbReference>
<dbReference type="Proteomes" id="UP000596742">
    <property type="component" value="Unassembled WGS sequence"/>
</dbReference>
<dbReference type="InterPro" id="IPR040222">
    <property type="entry name" value="ALOG"/>
</dbReference>
<keyword evidence="6" id="KW-0233">DNA recombination</keyword>
<reference evidence="9" key="1">
    <citation type="submission" date="2018-11" db="EMBL/GenBank/DDBJ databases">
        <authorList>
            <person name="Alioto T."/>
            <person name="Alioto T."/>
        </authorList>
    </citation>
    <scope>NUCLEOTIDE SEQUENCE</scope>
</reference>
<keyword evidence="5" id="KW-0804">Transcription</keyword>
<evidence type="ECO:0000256" key="6">
    <source>
        <dbReference type="ARBA" id="ARBA00023172"/>
    </source>
</evidence>
<evidence type="ECO:0000256" key="2">
    <source>
        <dbReference type="ARBA" id="ARBA00010308"/>
    </source>
</evidence>
<keyword evidence="7" id="KW-0539">Nucleus</keyword>
<evidence type="ECO:0000259" key="8">
    <source>
        <dbReference type="Pfam" id="PF04852"/>
    </source>
</evidence>
<dbReference type="Gene3D" id="1.10.443.10">
    <property type="entry name" value="Intergrase catalytic core"/>
    <property type="match status" value="1"/>
</dbReference>
<comment type="caution">
    <text evidence="9">The sequence shown here is derived from an EMBL/GenBank/DDBJ whole genome shotgun (WGS) entry which is preliminary data.</text>
</comment>
<keyword evidence="10" id="KW-1185">Reference proteome</keyword>
<evidence type="ECO:0000256" key="7">
    <source>
        <dbReference type="ARBA" id="ARBA00023242"/>
    </source>
</evidence>
<dbReference type="InterPro" id="IPR013762">
    <property type="entry name" value="Integrase-like_cat_sf"/>
</dbReference>